<organism evidence="7 8">
    <name type="scientific">Sistotremastrum suecicum HHB10207 ss-3</name>
    <dbReference type="NCBI Taxonomy" id="1314776"/>
    <lineage>
        <taxon>Eukaryota</taxon>
        <taxon>Fungi</taxon>
        <taxon>Dikarya</taxon>
        <taxon>Basidiomycota</taxon>
        <taxon>Agaricomycotina</taxon>
        <taxon>Agaricomycetes</taxon>
        <taxon>Sistotremastrales</taxon>
        <taxon>Sistotremastraceae</taxon>
        <taxon>Sistotremastrum</taxon>
    </lineage>
</organism>
<dbReference type="AlphaFoldDB" id="A0A166HEB8"/>
<dbReference type="Proteomes" id="UP000076798">
    <property type="component" value="Unassembled WGS sequence"/>
</dbReference>
<keyword evidence="3" id="KW-0597">Phosphoprotein</keyword>
<dbReference type="Pfam" id="PF09368">
    <property type="entry name" value="Sas10"/>
    <property type="match status" value="1"/>
</dbReference>
<feature type="region of interest" description="Disordered" evidence="5">
    <location>
        <begin position="1"/>
        <end position="159"/>
    </location>
</feature>
<protein>
    <recommendedName>
        <fullName evidence="6">Sas10 C-terminal domain-containing protein</fullName>
    </recommendedName>
</protein>
<evidence type="ECO:0000256" key="5">
    <source>
        <dbReference type="SAM" id="MobiDB-lite"/>
    </source>
</evidence>
<dbReference type="PANTHER" id="PTHR13237:SF8">
    <property type="entry name" value="SOMETHING ABOUT SILENCING PROTEIN 10"/>
    <property type="match status" value="1"/>
</dbReference>
<comment type="subcellular location">
    <subcellularLocation>
        <location evidence="1">Nucleus</location>
    </subcellularLocation>
</comment>
<dbReference type="OrthoDB" id="1924577at2759"/>
<feature type="compositionally biased region" description="Acidic residues" evidence="5">
    <location>
        <begin position="63"/>
        <end position="74"/>
    </location>
</feature>
<evidence type="ECO:0000313" key="8">
    <source>
        <dbReference type="Proteomes" id="UP000076798"/>
    </source>
</evidence>
<feature type="compositionally biased region" description="Polar residues" evidence="5">
    <location>
        <begin position="7"/>
        <end position="24"/>
    </location>
</feature>
<dbReference type="InterPro" id="IPR007146">
    <property type="entry name" value="Sas10/Utp3/C1D"/>
</dbReference>
<dbReference type="Pfam" id="PF04000">
    <property type="entry name" value="Sas10_Utp3"/>
    <property type="match status" value="1"/>
</dbReference>
<keyword evidence="4" id="KW-0539">Nucleus</keyword>
<feature type="region of interest" description="Disordered" evidence="5">
    <location>
        <begin position="361"/>
        <end position="394"/>
    </location>
</feature>
<feature type="compositionally biased region" description="Acidic residues" evidence="5">
    <location>
        <begin position="84"/>
        <end position="95"/>
    </location>
</feature>
<keyword evidence="8" id="KW-1185">Reference proteome</keyword>
<comment type="similarity">
    <text evidence="2">Belongs to the SAS10 family.</text>
</comment>
<dbReference type="InterPro" id="IPR018972">
    <property type="entry name" value="Sas10_C_dom"/>
</dbReference>
<feature type="compositionally biased region" description="Basic and acidic residues" evidence="5">
    <location>
        <begin position="455"/>
        <end position="484"/>
    </location>
</feature>
<name>A0A166HEB8_9AGAM</name>
<dbReference type="PANTHER" id="PTHR13237">
    <property type="entry name" value="SOMETHING ABOUT SILENCING PROTEIN 10-RELATED"/>
    <property type="match status" value="1"/>
</dbReference>
<evidence type="ECO:0000256" key="2">
    <source>
        <dbReference type="ARBA" id="ARBA00010979"/>
    </source>
</evidence>
<dbReference type="GO" id="GO:0032040">
    <property type="term" value="C:small-subunit processome"/>
    <property type="evidence" value="ECO:0007669"/>
    <property type="project" value="TreeGrafter"/>
</dbReference>
<evidence type="ECO:0000256" key="3">
    <source>
        <dbReference type="ARBA" id="ARBA00022553"/>
    </source>
</evidence>
<dbReference type="STRING" id="1314776.A0A166HEB8"/>
<feature type="compositionally biased region" description="Basic residues" evidence="5">
    <location>
        <begin position="109"/>
        <end position="122"/>
    </location>
</feature>
<evidence type="ECO:0000259" key="6">
    <source>
        <dbReference type="Pfam" id="PF09368"/>
    </source>
</evidence>
<reference evidence="7 8" key="1">
    <citation type="journal article" date="2016" name="Mol. Biol. Evol.">
        <title>Comparative Genomics of Early-Diverging Mushroom-Forming Fungi Provides Insights into the Origins of Lignocellulose Decay Capabilities.</title>
        <authorList>
            <person name="Nagy L.G."/>
            <person name="Riley R."/>
            <person name="Tritt A."/>
            <person name="Adam C."/>
            <person name="Daum C."/>
            <person name="Floudas D."/>
            <person name="Sun H."/>
            <person name="Yadav J.S."/>
            <person name="Pangilinan J."/>
            <person name="Larsson K.H."/>
            <person name="Matsuura K."/>
            <person name="Barry K."/>
            <person name="Labutti K."/>
            <person name="Kuo R."/>
            <person name="Ohm R.A."/>
            <person name="Bhattacharya S.S."/>
            <person name="Shirouzu T."/>
            <person name="Yoshinaga Y."/>
            <person name="Martin F.M."/>
            <person name="Grigoriev I.V."/>
            <person name="Hibbett D.S."/>
        </authorList>
    </citation>
    <scope>NUCLEOTIDE SEQUENCE [LARGE SCALE GENOMIC DNA]</scope>
    <source>
        <strain evidence="7 8">HHB10207 ss-3</strain>
    </source>
</reference>
<dbReference type="EMBL" id="KV428012">
    <property type="protein sequence ID" value="KZT42622.1"/>
    <property type="molecule type" value="Genomic_DNA"/>
</dbReference>
<feature type="region of interest" description="Disordered" evidence="5">
    <location>
        <begin position="550"/>
        <end position="569"/>
    </location>
</feature>
<evidence type="ECO:0000313" key="7">
    <source>
        <dbReference type="EMBL" id="KZT42622.1"/>
    </source>
</evidence>
<gene>
    <name evidence="7" type="ORF">SISSUDRAFT_1058396</name>
</gene>
<proteinExistence type="inferred from homology"/>
<evidence type="ECO:0000256" key="1">
    <source>
        <dbReference type="ARBA" id="ARBA00004123"/>
    </source>
</evidence>
<accession>A0A166HEB8</accession>
<sequence length="638" mass="71219">MPRRRGSSTQRPQSKTRGRPQSSHKLSRKDGQLRRWNVAGDVPEDEEDEFHSNRDKVLFENSIDNEDDDEDDEVFALPGLDGEAGMDDEDEDDSGLDNSRAEEEDNASKRAKSRSAKSKSKQRSLSPPEEDEEGWGSKKSAYYSTNAGEIDSEDDETNELYEKETKRLQMKQRKSLSEEDFTLDALVNEIPEPAASASSLLATSIPQNEEDLVLRLEKSCPEVLALARDLDNIVVSISNVESKLSAQDTDSGTSESGLYHLYYQALLTYATNIAFYLRLASTKQYSSEPGKLRSHPILDRLATLREAIVELEVLCVDEDSSDGAEEIDFDIDDDDDILYDDVTPSDTEMPIPPSVEVRVQSGSIEKGPPGPLSLKPPKRSGKTAKIPSKTMSQPIFDLEEPTFKRSRKPLATSDASAKDLSTFGELISLDKSDALDKQSRKKSLRFHTSRIEHVASRRTDARNRLGGDDDIPYPERRKDAEARAQRALAPVAGQGGDDLDDTDVTIGPSNKKRQREEDVDTEEVQEDGYYGLVKRQKINKKEAKKAAYEAEKESHRIDYSGNKADGPRSLTRAIMTNKGLTAHRSKVNRNPRLKKRLRFEKAKKKLSSQKPVFKAGVKDKYGGESSGISARVVKSVRL</sequence>
<feature type="region of interest" description="Disordered" evidence="5">
    <location>
        <begin position="455"/>
        <end position="524"/>
    </location>
</feature>
<feature type="domain" description="Sas10 C-terminal" evidence="6">
    <location>
        <begin position="565"/>
        <end position="638"/>
    </location>
</feature>
<feature type="compositionally biased region" description="Acidic residues" evidence="5">
    <location>
        <begin position="150"/>
        <end position="159"/>
    </location>
</feature>
<evidence type="ECO:0000256" key="4">
    <source>
        <dbReference type="ARBA" id="ARBA00023242"/>
    </source>
</evidence>
<dbReference type="GO" id="GO:0000462">
    <property type="term" value="P:maturation of SSU-rRNA from tricistronic rRNA transcript (SSU-rRNA, 5.8S rRNA, LSU-rRNA)"/>
    <property type="evidence" value="ECO:0007669"/>
    <property type="project" value="TreeGrafter"/>
</dbReference>